<gene>
    <name evidence="1" type="ORF">B0I18_104275</name>
</gene>
<dbReference type="EMBL" id="PYGD01000004">
    <property type="protein sequence ID" value="PSK92177.1"/>
    <property type="molecule type" value="Genomic_DNA"/>
</dbReference>
<name>A0A2P8D4N7_9BACT</name>
<accession>A0A2P8D4N7</accession>
<proteinExistence type="predicted"/>
<dbReference type="Pfam" id="PF13591">
    <property type="entry name" value="MerR_2"/>
    <property type="match status" value="1"/>
</dbReference>
<dbReference type="OrthoDB" id="1494789at2"/>
<dbReference type="AlphaFoldDB" id="A0A2P8D4N7"/>
<evidence type="ECO:0000313" key="1">
    <source>
        <dbReference type="EMBL" id="PSK92177.1"/>
    </source>
</evidence>
<organism evidence="1 2">
    <name type="scientific">Taibaiella chishuiensis</name>
    <dbReference type="NCBI Taxonomy" id="1434707"/>
    <lineage>
        <taxon>Bacteria</taxon>
        <taxon>Pseudomonadati</taxon>
        <taxon>Bacteroidota</taxon>
        <taxon>Chitinophagia</taxon>
        <taxon>Chitinophagales</taxon>
        <taxon>Chitinophagaceae</taxon>
        <taxon>Taibaiella</taxon>
    </lineage>
</organism>
<dbReference type="Gene3D" id="1.10.1660.10">
    <property type="match status" value="1"/>
</dbReference>
<keyword evidence="2" id="KW-1185">Reference proteome</keyword>
<evidence type="ECO:0000313" key="2">
    <source>
        <dbReference type="Proteomes" id="UP000240572"/>
    </source>
</evidence>
<dbReference type="RefSeq" id="WP_106523240.1">
    <property type="nucleotide sequence ID" value="NZ_PYGD01000004.1"/>
</dbReference>
<dbReference type="Proteomes" id="UP000240572">
    <property type="component" value="Unassembled WGS sequence"/>
</dbReference>
<sequence>MPAELITVSEYCIHYHTDRAFIDALEQNGLITLTLVEEERFIPYDQLEELEWYSRLHRDLELNLEGIDVVRNLLQKIKSMQDHIRELEARLTQLRY</sequence>
<reference evidence="1 2" key="1">
    <citation type="submission" date="2018-03" db="EMBL/GenBank/DDBJ databases">
        <title>Genomic Encyclopedia of Type Strains, Phase III (KMG-III): the genomes of soil and plant-associated and newly described type strains.</title>
        <authorList>
            <person name="Whitman W."/>
        </authorList>
    </citation>
    <scope>NUCLEOTIDE SEQUENCE [LARGE SCALE GENOMIC DNA]</scope>
    <source>
        <strain evidence="1 2">CGMCC 1.12700</strain>
    </source>
</reference>
<protein>
    <submittedName>
        <fullName evidence="1">MerR-like DNA binding protein</fullName>
    </submittedName>
</protein>
<comment type="caution">
    <text evidence="1">The sequence shown here is derived from an EMBL/GenBank/DDBJ whole genome shotgun (WGS) entry which is preliminary data.</text>
</comment>